<protein>
    <submittedName>
        <fullName evidence="1">Uncharacterized protein</fullName>
    </submittedName>
</protein>
<dbReference type="AlphaFoldDB" id="A0A7R9CQU1"/>
<sequence length="179" mass="19836">MTSRQQRQGLLYYLDKNKACQSTKQPVHEVHSSSFGLHTASYYQFGLYALITNYANRLGIGKVELEEVNPHLRGGRVENHLGKTTPSSPNRDLNLDLPVLGGRAQHDKRGEWKTILEKNNLSAPDLDLNLNLPVIGSLVYHESSALDHAATEVGRSIIEERYGEVKVLADGCVASRCLA</sequence>
<gene>
    <name evidence="1" type="ORF">TCEB3V08_LOCUS5166</name>
</gene>
<dbReference type="EMBL" id="OC317914">
    <property type="protein sequence ID" value="CAD7399739.1"/>
    <property type="molecule type" value="Genomic_DNA"/>
</dbReference>
<accession>A0A7R9CQU1</accession>
<proteinExistence type="predicted"/>
<organism evidence="1">
    <name type="scientific">Timema cristinae</name>
    <name type="common">Walking stick</name>
    <dbReference type="NCBI Taxonomy" id="61476"/>
    <lineage>
        <taxon>Eukaryota</taxon>
        <taxon>Metazoa</taxon>
        <taxon>Ecdysozoa</taxon>
        <taxon>Arthropoda</taxon>
        <taxon>Hexapoda</taxon>
        <taxon>Insecta</taxon>
        <taxon>Pterygota</taxon>
        <taxon>Neoptera</taxon>
        <taxon>Polyneoptera</taxon>
        <taxon>Phasmatodea</taxon>
        <taxon>Timematodea</taxon>
        <taxon>Timematoidea</taxon>
        <taxon>Timematidae</taxon>
        <taxon>Timema</taxon>
    </lineage>
</organism>
<name>A0A7R9CQU1_TIMCR</name>
<evidence type="ECO:0000313" key="1">
    <source>
        <dbReference type="EMBL" id="CAD7399739.1"/>
    </source>
</evidence>
<reference evidence="1" key="1">
    <citation type="submission" date="2020-11" db="EMBL/GenBank/DDBJ databases">
        <authorList>
            <person name="Tran Van P."/>
        </authorList>
    </citation>
    <scope>NUCLEOTIDE SEQUENCE</scope>
</reference>